<dbReference type="InterPro" id="IPR006108">
    <property type="entry name" value="3HC_DH_C"/>
</dbReference>
<protein>
    <submittedName>
        <fullName evidence="11">3-hydroxyacyl-CoA dehydrogenase/enoyl-CoA hydratase family protein</fullName>
    </submittedName>
</protein>
<evidence type="ECO:0000313" key="12">
    <source>
        <dbReference type="Proteomes" id="UP000746471"/>
    </source>
</evidence>
<dbReference type="SUPFAM" id="SSF48179">
    <property type="entry name" value="6-phosphogluconate dehydrogenase C-terminal domain-like"/>
    <property type="match status" value="2"/>
</dbReference>
<dbReference type="PANTHER" id="PTHR48075:SF7">
    <property type="entry name" value="3-HYDROXYACYL-COA DEHYDROGENASE-RELATED"/>
    <property type="match status" value="1"/>
</dbReference>
<keyword evidence="4" id="KW-0442">Lipid degradation</keyword>
<dbReference type="EMBL" id="JAHBCL010000002">
    <property type="protein sequence ID" value="MBS7525347.1"/>
    <property type="molecule type" value="Genomic_DNA"/>
</dbReference>
<dbReference type="InterPro" id="IPR006176">
    <property type="entry name" value="3-OHacyl-CoA_DH_NAD-bd"/>
</dbReference>
<evidence type="ECO:0000256" key="7">
    <source>
        <dbReference type="ARBA" id="ARBA00023098"/>
    </source>
</evidence>
<evidence type="ECO:0000259" key="10">
    <source>
        <dbReference type="Pfam" id="PF02737"/>
    </source>
</evidence>
<keyword evidence="7" id="KW-0443">Lipid metabolism</keyword>
<dbReference type="SUPFAM" id="SSF51735">
    <property type="entry name" value="NAD(P)-binding Rossmann-fold domains"/>
    <property type="match status" value="1"/>
</dbReference>
<feature type="domain" description="3-hydroxyacyl-CoA dehydrogenase NAD binding" evidence="10">
    <location>
        <begin position="8"/>
        <end position="205"/>
    </location>
</feature>
<comment type="catalytic activity">
    <reaction evidence="8">
        <text>a (3S)-3-hydroxyacyl-CoA + NAD(+) = a 3-oxoacyl-CoA + NADH + H(+)</text>
        <dbReference type="Rhea" id="RHEA:22432"/>
        <dbReference type="ChEBI" id="CHEBI:15378"/>
        <dbReference type="ChEBI" id="CHEBI:57318"/>
        <dbReference type="ChEBI" id="CHEBI:57540"/>
        <dbReference type="ChEBI" id="CHEBI:57945"/>
        <dbReference type="ChEBI" id="CHEBI:90726"/>
        <dbReference type="EC" id="1.1.1.35"/>
    </reaction>
</comment>
<evidence type="ECO:0000313" key="11">
    <source>
        <dbReference type="EMBL" id="MBS7525347.1"/>
    </source>
</evidence>
<keyword evidence="3" id="KW-0276">Fatty acid metabolism</keyword>
<dbReference type="Gene3D" id="3.90.226.10">
    <property type="entry name" value="2-enoyl-CoA Hydratase, Chain A, domain 1"/>
    <property type="match status" value="1"/>
</dbReference>
<comment type="similarity">
    <text evidence="2">Belongs to the 3-hydroxyacyl-CoA dehydrogenase family.</text>
</comment>
<dbReference type="InterPro" id="IPR001753">
    <property type="entry name" value="Enoyl-CoA_hydra/iso"/>
</dbReference>
<dbReference type="Pfam" id="PF02737">
    <property type="entry name" value="3HCDH_N"/>
    <property type="match status" value="1"/>
</dbReference>
<evidence type="ECO:0000256" key="8">
    <source>
        <dbReference type="ARBA" id="ARBA00049556"/>
    </source>
</evidence>
<comment type="pathway">
    <text evidence="1">Lipid metabolism; fatty acid beta-oxidation.</text>
</comment>
<accession>A0ABS5PMR7</accession>
<evidence type="ECO:0000256" key="2">
    <source>
        <dbReference type="ARBA" id="ARBA00009463"/>
    </source>
</evidence>
<evidence type="ECO:0000256" key="3">
    <source>
        <dbReference type="ARBA" id="ARBA00022832"/>
    </source>
</evidence>
<evidence type="ECO:0000256" key="6">
    <source>
        <dbReference type="ARBA" id="ARBA00023027"/>
    </source>
</evidence>
<dbReference type="InterPro" id="IPR036291">
    <property type="entry name" value="NAD(P)-bd_dom_sf"/>
</dbReference>
<keyword evidence="12" id="KW-1185">Reference proteome</keyword>
<dbReference type="Pfam" id="PF00725">
    <property type="entry name" value="3HCDH"/>
    <property type="match status" value="1"/>
</dbReference>
<name>A0ABS5PMR7_9FIRM</name>
<dbReference type="RefSeq" id="WP_213235132.1">
    <property type="nucleotide sequence ID" value="NZ_JAHBCL010000002.1"/>
</dbReference>
<evidence type="ECO:0000256" key="4">
    <source>
        <dbReference type="ARBA" id="ARBA00022963"/>
    </source>
</evidence>
<evidence type="ECO:0000259" key="9">
    <source>
        <dbReference type="Pfam" id="PF00725"/>
    </source>
</evidence>
<feature type="domain" description="3-hydroxyacyl-CoA dehydrogenase C-terminal" evidence="9">
    <location>
        <begin position="208"/>
        <end position="307"/>
    </location>
</feature>
<keyword evidence="5" id="KW-0560">Oxidoreductase</keyword>
<reference evidence="11 12" key="1">
    <citation type="submission" date="2021-05" db="EMBL/GenBank/DDBJ databases">
        <title>Fusibacter ferrireducens sp. nov., an anaerobic, sulfur- and Fe-reducing bacterium isolated from the mangrove sediment.</title>
        <authorList>
            <person name="Qiu D."/>
        </authorList>
    </citation>
    <scope>NUCLEOTIDE SEQUENCE [LARGE SCALE GENOMIC DNA]</scope>
    <source>
        <strain evidence="11 12">DSM 12116</strain>
    </source>
</reference>
<dbReference type="Gene3D" id="1.10.1040.50">
    <property type="match status" value="1"/>
</dbReference>
<dbReference type="Proteomes" id="UP000746471">
    <property type="component" value="Unassembled WGS sequence"/>
</dbReference>
<proteinExistence type="inferred from homology"/>
<dbReference type="PANTHER" id="PTHR48075">
    <property type="entry name" value="3-HYDROXYACYL-COA DEHYDROGENASE FAMILY PROTEIN"/>
    <property type="match status" value="1"/>
</dbReference>
<organism evidence="11 12">
    <name type="scientific">Fusibacter paucivorans</name>
    <dbReference type="NCBI Taxonomy" id="76009"/>
    <lineage>
        <taxon>Bacteria</taxon>
        <taxon>Bacillati</taxon>
        <taxon>Bacillota</taxon>
        <taxon>Clostridia</taxon>
        <taxon>Eubacteriales</taxon>
        <taxon>Eubacteriales Family XII. Incertae Sedis</taxon>
        <taxon>Fusibacter</taxon>
    </lineage>
</organism>
<dbReference type="Gene3D" id="3.40.50.720">
    <property type="entry name" value="NAD(P)-binding Rossmann-like Domain"/>
    <property type="match status" value="1"/>
</dbReference>
<dbReference type="Pfam" id="PF00378">
    <property type="entry name" value="ECH_1"/>
    <property type="match status" value="1"/>
</dbReference>
<keyword evidence="6" id="KW-0520">NAD</keyword>
<sequence>MQYNMNRVAVIGAGVMGASIAALIAGTGTPVILLDIVPNALSPDDVAKGLTTDAPAFRNRFAAAGKERILNPKFRAIYHKDFGDLITVGNIEDDLESLGTCDWVLEVVLETLEVKRQLFQKIMPFVNPSAIISSNTSGVSIEQIAEPFDEAFKKRFLGTHFFNPPRYMKLFEVIPTAKTSPEIVAFMAAYAQKNLGKGVVYAKDTPNFIANRIGAQANIAVMQLTEKYGYDLPKADLLSGVMIGRPKSATFKTIDMVGLDILLHVAENVTKNLSSDEENAAYHVPDYVQKLASLKYYGDKTGGGFYKKQKTEKGLERLVWDRNTSAYVPLAKAQVDVSAQLKGKATLSEKLNTLVWGDTDENRFVWDVIKSNLLYSARCLPTISDSVAEIDNGMKWGFNWELGPFEIWEALGVKKVVERMKAEGDTIPEWVIAHLEKGKTAFYESADKQSTVALIKPKQESIIAENGDAVLVNMGDGVTCLTIKTKGNTVNRGVIDMINTAVETVEQGNYKGLVIGSTSKNFSAGADLGMIASLASEAKWQALDILIHDFQYANLALKYCRKPVIAATRGMALGGGAEMAIHAHRQVMNAESYMGLVELGVGLIPGGGGCKELLFREMTSLGKAPLAERITHLKRIWRNIAMAKVSSSAYDAKKMGFARSEDIINMNTDLQLEDAKREVLALSETAYSGNLKMPISVTGRTGFAAIQLELMQMVDGRFVSAYDGFLAEKVAAVLTGGDVLPNTMMSEEAILDLEREIFLSLCGEAKTQERIRHMLTKGKPLRN</sequence>
<evidence type="ECO:0000256" key="5">
    <source>
        <dbReference type="ARBA" id="ARBA00023002"/>
    </source>
</evidence>
<gene>
    <name evidence="11" type="ORF">KHM83_01505</name>
</gene>
<evidence type="ECO:0000256" key="1">
    <source>
        <dbReference type="ARBA" id="ARBA00005005"/>
    </source>
</evidence>
<dbReference type="SUPFAM" id="SSF52096">
    <property type="entry name" value="ClpP/crotonase"/>
    <property type="match status" value="1"/>
</dbReference>
<dbReference type="CDD" id="cd06558">
    <property type="entry name" value="crotonase-like"/>
    <property type="match status" value="1"/>
</dbReference>
<dbReference type="InterPro" id="IPR008927">
    <property type="entry name" value="6-PGluconate_DH-like_C_sf"/>
</dbReference>
<dbReference type="InterPro" id="IPR029045">
    <property type="entry name" value="ClpP/crotonase-like_dom_sf"/>
</dbReference>
<comment type="caution">
    <text evidence="11">The sequence shown here is derived from an EMBL/GenBank/DDBJ whole genome shotgun (WGS) entry which is preliminary data.</text>
</comment>